<organism evidence="8 9">
    <name type="scientific">Vigna mungo</name>
    <name type="common">Black gram</name>
    <name type="synonym">Phaseolus mungo</name>
    <dbReference type="NCBI Taxonomy" id="3915"/>
    <lineage>
        <taxon>Eukaryota</taxon>
        <taxon>Viridiplantae</taxon>
        <taxon>Streptophyta</taxon>
        <taxon>Embryophyta</taxon>
        <taxon>Tracheophyta</taxon>
        <taxon>Spermatophyta</taxon>
        <taxon>Magnoliopsida</taxon>
        <taxon>eudicotyledons</taxon>
        <taxon>Gunneridae</taxon>
        <taxon>Pentapetalae</taxon>
        <taxon>rosids</taxon>
        <taxon>fabids</taxon>
        <taxon>Fabales</taxon>
        <taxon>Fabaceae</taxon>
        <taxon>Papilionoideae</taxon>
        <taxon>50 kb inversion clade</taxon>
        <taxon>NPAAA clade</taxon>
        <taxon>indigoferoid/millettioid clade</taxon>
        <taxon>Phaseoleae</taxon>
        <taxon>Vigna</taxon>
    </lineage>
</organism>
<dbReference type="CDD" id="cd00018">
    <property type="entry name" value="AP2"/>
    <property type="match status" value="1"/>
</dbReference>
<dbReference type="PANTHER" id="PTHR31194:SF166">
    <property type="entry name" value="PATHOGENESIS-RELATED GENES TRANSCRIPTIONAL ACTIVATOR PTI6"/>
    <property type="match status" value="1"/>
</dbReference>
<dbReference type="GO" id="GO:0005634">
    <property type="term" value="C:nucleus"/>
    <property type="evidence" value="ECO:0007669"/>
    <property type="project" value="UniProtKB-SubCell"/>
</dbReference>
<keyword evidence="5" id="KW-0539">Nucleus</keyword>
<dbReference type="GO" id="GO:0003700">
    <property type="term" value="F:DNA-binding transcription factor activity"/>
    <property type="evidence" value="ECO:0007669"/>
    <property type="project" value="InterPro"/>
</dbReference>
<evidence type="ECO:0000256" key="2">
    <source>
        <dbReference type="ARBA" id="ARBA00023015"/>
    </source>
</evidence>
<keyword evidence="2" id="KW-0805">Transcription regulation</keyword>
<evidence type="ECO:0000256" key="6">
    <source>
        <dbReference type="SAM" id="MobiDB-lite"/>
    </source>
</evidence>
<dbReference type="SMART" id="SM00380">
    <property type="entry name" value="AP2"/>
    <property type="match status" value="1"/>
</dbReference>
<feature type="compositionally biased region" description="Basic residues" evidence="6">
    <location>
        <begin position="27"/>
        <end position="38"/>
    </location>
</feature>
<reference evidence="8 9" key="1">
    <citation type="journal article" date="2023" name="Life. Sci Alliance">
        <title>Evolutionary insights into 3D genome organization and epigenetic landscape of Vigna mungo.</title>
        <authorList>
            <person name="Junaid A."/>
            <person name="Singh B."/>
            <person name="Bhatia S."/>
        </authorList>
    </citation>
    <scope>NUCLEOTIDE SEQUENCE [LARGE SCALE GENOMIC DNA]</scope>
    <source>
        <strain evidence="8">Urdbean</strain>
    </source>
</reference>
<dbReference type="InterPro" id="IPR050913">
    <property type="entry name" value="AP2/ERF_ERF"/>
</dbReference>
<feature type="compositionally biased region" description="Low complexity" evidence="6">
    <location>
        <begin position="83"/>
        <end position="101"/>
    </location>
</feature>
<dbReference type="PIRSF" id="PIRSF038123">
    <property type="entry name" value="PTI6"/>
    <property type="match status" value="1"/>
</dbReference>
<evidence type="ECO:0000256" key="3">
    <source>
        <dbReference type="ARBA" id="ARBA00023125"/>
    </source>
</evidence>
<dbReference type="AlphaFoldDB" id="A0AAQ3MEC2"/>
<feature type="region of interest" description="Disordered" evidence="6">
    <location>
        <begin position="1"/>
        <end position="65"/>
    </location>
</feature>
<dbReference type="Proteomes" id="UP001374535">
    <property type="component" value="Chromosome 11"/>
</dbReference>
<dbReference type="EMBL" id="CP144690">
    <property type="protein sequence ID" value="WVY89168.1"/>
    <property type="molecule type" value="Genomic_DNA"/>
</dbReference>
<gene>
    <name evidence="8" type="ORF">V8G54_034682</name>
</gene>
<keyword evidence="4" id="KW-0804">Transcription</keyword>
<evidence type="ECO:0000256" key="1">
    <source>
        <dbReference type="ARBA" id="ARBA00004123"/>
    </source>
</evidence>
<dbReference type="PRINTS" id="PR00367">
    <property type="entry name" value="ETHRSPELEMNT"/>
</dbReference>
<protein>
    <recommendedName>
        <fullName evidence="7">AP2/ERF domain-containing protein</fullName>
    </recommendedName>
</protein>
<dbReference type="PANTHER" id="PTHR31194">
    <property type="entry name" value="SHN SHINE , DNA BINDING / TRANSCRIPTION FACTOR"/>
    <property type="match status" value="1"/>
</dbReference>
<dbReference type="Gene3D" id="3.30.730.10">
    <property type="entry name" value="AP2/ERF domain"/>
    <property type="match status" value="1"/>
</dbReference>
<sequence length="308" mass="34368">MSVHSTLNLHPINPATPNSNFDDNPPRKTKTKTQRRLLRIIVTDHDATDSDSDHEQPQNNPTTRKLKREITQISMHLPLPDNSLSSSSYSSGLASASSCSSEQVSKCRRPKKPPPPSEAARRRTKFRGVRQRPWGRWAAEIRDPTRRKRLWLGTFDTAEEAATEYDKAAVKLKGPNAVTNFPLTTPPPVAESPFAAIDSLSTDGGASYSDLVASPTSVLTYDCDSTPFDSYHYGDVDALGFHIDAPLRLADVDVSLTCHPYKEEGEAFDEFDLDEFMNVKVEIPNMPFSVLEFEILSYSLDLWKSVEL</sequence>
<proteinExistence type="predicted"/>
<dbReference type="FunFam" id="3.30.730.10:FF:000001">
    <property type="entry name" value="Ethylene-responsive transcription factor 2"/>
    <property type="match status" value="1"/>
</dbReference>
<dbReference type="SUPFAM" id="SSF54171">
    <property type="entry name" value="DNA-binding domain"/>
    <property type="match status" value="1"/>
</dbReference>
<dbReference type="InterPro" id="IPR036955">
    <property type="entry name" value="AP2/ERF_dom_sf"/>
</dbReference>
<feature type="domain" description="AP2/ERF" evidence="7">
    <location>
        <begin position="125"/>
        <end position="182"/>
    </location>
</feature>
<evidence type="ECO:0000259" key="7">
    <source>
        <dbReference type="PROSITE" id="PS51032"/>
    </source>
</evidence>
<keyword evidence="3" id="KW-0238">DNA-binding</keyword>
<dbReference type="InterPro" id="IPR001471">
    <property type="entry name" value="AP2/ERF_dom"/>
</dbReference>
<evidence type="ECO:0000313" key="9">
    <source>
        <dbReference type="Proteomes" id="UP001374535"/>
    </source>
</evidence>
<comment type="subcellular location">
    <subcellularLocation>
        <location evidence="1">Nucleus</location>
    </subcellularLocation>
</comment>
<evidence type="ECO:0000256" key="5">
    <source>
        <dbReference type="ARBA" id="ARBA00023242"/>
    </source>
</evidence>
<evidence type="ECO:0000313" key="8">
    <source>
        <dbReference type="EMBL" id="WVY89168.1"/>
    </source>
</evidence>
<feature type="compositionally biased region" description="Basic and acidic residues" evidence="6">
    <location>
        <begin position="42"/>
        <end position="56"/>
    </location>
</feature>
<evidence type="ECO:0000256" key="4">
    <source>
        <dbReference type="ARBA" id="ARBA00023163"/>
    </source>
</evidence>
<dbReference type="PROSITE" id="PS51032">
    <property type="entry name" value="AP2_ERF"/>
    <property type="match status" value="1"/>
</dbReference>
<keyword evidence="9" id="KW-1185">Reference proteome</keyword>
<feature type="region of interest" description="Disordered" evidence="6">
    <location>
        <begin position="78"/>
        <end position="130"/>
    </location>
</feature>
<name>A0AAQ3MEC2_VIGMU</name>
<dbReference type="InterPro" id="IPR016177">
    <property type="entry name" value="DNA-bd_dom_sf"/>
</dbReference>
<dbReference type="GO" id="GO:0003677">
    <property type="term" value="F:DNA binding"/>
    <property type="evidence" value="ECO:0007669"/>
    <property type="project" value="UniProtKB-KW"/>
</dbReference>
<dbReference type="Pfam" id="PF00847">
    <property type="entry name" value="AP2"/>
    <property type="match status" value="1"/>
</dbReference>
<accession>A0AAQ3MEC2</accession>